<dbReference type="GO" id="GO:0006520">
    <property type="term" value="P:amino acid metabolic process"/>
    <property type="evidence" value="ECO:0007669"/>
    <property type="project" value="InterPro"/>
</dbReference>
<dbReference type="GO" id="GO:0005737">
    <property type="term" value="C:cytoplasm"/>
    <property type="evidence" value="ECO:0007669"/>
    <property type="project" value="TreeGrafter"/>
</dbReference>
<evidence type="ECO:0000256" key="2">
    <source>
        <dbReference type="ARBA" id="ARBA00009533"/>
    </source>
</evidence>
<evidence type="ECO:0000256" key="10">
    <source>
        <dbReference type="ARBA" id="ARBA00041275"/>
    </source>
</evidence>
<dbReference type="InterPro" id="IPR010977">
    <property type="entry name" value="Aromatic_deC"/>
</dbReference>
<dbReference type="InterPro" id="IPR015422">
    <property type="entry name" value="PyrdxlP-dep_Trfase_small"/>
</dbReference>
<keyword evidence="7 12" id="KW-0456">Lyase</keyword>
<accession>A0A0N5A7S4</accession>
<dbReference type="PRINTS" id="PR00800">
    <property type="entry name" value="YHDCRBOXLASE"/>
</dbReference>
<keyword evidence="13" id="KW-1185">Reference proteome</keyword>
<dbReference type="Gene3D" id="1.20.1340.10">
    <property type="entry name" value="dopa decarboxylase, N-terminal domain"/>
    <property type="match status" value="1"/>
</dbReference>
<keyword evidence="6 11" id="KW-0663">Pyridoxal phosphate</keyword>
<dbReference type="PANTHER" id="PTHR11999">
    <property type="entry name" value="GROUP II PYRIDOXAL-5-PHOSPHATE DECARBOXYLASE"/>
    <property type="match status" value="1"/>
</dbReference>
<dbReference type="SUPFAM" id="SSF53383">
    <property type="entry name" value="PLP-dependent transferases"/>
    <property type="match status" value="1"/>
</dbReference>
<evidence type="ECO:0000256" key="11">
    <source>
        <dbReference type="PIRSR" id="PIRSR602129-50"/>
    </source>
</evidence>
<dbReference type="EC" id="4.1.1.28" evidence="8"/>
<feature type="modified residue" description="N6-(pyridoxal phosphate)lysine" evidence="11">
    <location>
        <position position="338"/>
    </location>
</feature>
<dbReference type="InterPro" id="IPR015421">
    <property type="entry name" value="PyrdxlP-dep_Trfase_major"/>
</dbReference>
<evidence type="ECO:0000256" key="12">
    <source>
        <dbReference type="RuleBase" id="RU000382"/>
    </source>
</evidence>
<evidence type="ECO:0000256" key="4">
    <source>
        <dbReference type="ARBA" id="ARBA00022584"/>
    </source>
</evidence>
<dbReference type="Gene3D" id="3.40.640.10">
    <property type="entry name" value="Type I PLP-dependent aspartate aminotransferase-like (Major domain)"/>
    <property type="match status" value="1"/>
</dbReference>
<dbReference type="GO" id="GO:0004058">
    <property type="term" value="F:aromatic-L-amino-acid decarboxylase activity"/>
    <property type="evidence" value="ECO:0007669"/>
    <property type="project" value="UniProtKB-EC"/>
</dbReference>
<proteinExistence type="inferred from homology"/>
<evidence type="ECO:0000256" key="1">
    <source>
        <dbReference type="ARBA" id="ARBA00001933"/>
    </source>
</evidence>
<keyword evidence="4" id="KW-0127">Catecholamine biosynthesis</keyword>
<name>A0A0N5A7S4_9BILA</name>
<dbReference type="WBParaSite" id="SMUV_0000008401-mRNA-1">
    <property type="protein sequence ID" value="SMUV_0000008401-mRNA-1"/>
    <property type="gene ID" value="SMUV_0000008401"/>
</dbReference>
<dbReference type="InterPro" id="IPR002129">
    <property type="entry name" value="PyrdxlP-dep_de-COase"/>
</dbReference>
<evidence type="ECO:0000256" key="8">
    <source>
        <dbReference type="ARBA" id="ARBA00038886"/>
    </source>
</evidence>
<evidence type="ECO:0000256" key="6">
    <source>
        <dbReference type="ARBA" id="ARBA00022898"/>
    </source>
</evidence>
<protein>
    <recommendedName>
        <fullName evidence="9">Aromatic-L-amino-acid decarboxylase</fullName>
        <ecNumber evidence="8">4.1.1.28</ecNumber>
    </recommendedName>
    <alternativeName>
        <fullName evidence="10">DOPA decarboxylase</fullName>
    </alternativeName>
</protein>
<comment type="similarity">
    <text evidence="2 12">Belongs to the group II decarboxylase family.</text>
</comment>
<dbReference type="GO" id="GO:0030170">
    <property type="term" value="F:pyridoxal phosphate binding"/>
    <property type="evidence" value="ECO:0007669"/>
    <property type="project" value="InterPro"/>
</dbReference>
<evidence type="ECO:0000256" key="3">
    <source>
        <dbReference type="ARBA" id="ARBA00011738"/>
    </source>
</evidence>
<organism evidence="13 14">
    <name type="scientific">Syphacia muris</name>
    <dbReference type="NCBI Taxonomy" id="451379"/>
    <lineage>
        <taxon>Eukaryota</taxon>
        <taxon>Metazoa</taxon>
        <taxon>Ecdysozoa</taxon>
        <taxon>Nematoda</taxon>
        <taxon>Chromadorea</taxon>
        <taxon>Rhabditida</taxon>
        <taxon>Spirurina</taxon>
        <taxon>Oxyuridomorpha</taxon>
        <taxon>Oxyuroidea</taxon>
        <taxon>Oxyuridae</taxon>
        <taxon>Syphacia</taxon>
    </lineage>
</organism>
<evidence type="ECO:0000313" key="13">
    <source>
        <dbReference type="Proteomes" id="UP000046393"/>
    </source>
</evidence>
<dbReference type="AlphaFoldDB" id="A0A0N5A7S4"/>
<evidence type="ECO:0000256" key="7">
    <source>
        <dbReference type="ARBA" id="ARBA00023239"/>
    </source>
</evidence>
<reference evidence="14" key="1">
    <citation type="submission" date="2017-02" db="UniProtKB">
        <authorList>
            <consortium name="WormBaseParasite"/>
        </authorList>
    </citation>
    <scope>IDENTIFICATION</scope>
</reference>
<evidence type="ECO:0000313" key="14">
    <source>
        <dbReference type="WBParaSite" id="SMUV_0000008401-mRNA-1"/>
    </source>
</evidence>
<dbReference type="Gene3D" id="3.90.1150.10">
    <property type="entry name" value="Aspartate Aminotransferase, domain 1"/>
    <property type="match status" value="1"/>
</dbReference>
<sequence length="514" mass="58675">MASGMDSNKLRMIGTKMLDFVANYWETLDQRKPFPDLNPGFMNDLASAFLLIPPSPPNDVEDWEKIFRDIEPVVCNGNTHWQHPNFYAYYPTGCSYHSIVADILSAGLASIGFSWSSSPSMTELELRMTDWIAKVLHLPDIFLNASASPGGGIIQNTASDATMVAMLAARGRAVRRIKQHAPCSETTDKYGVISIPENHDPEIFSRFIAYCSDQAHSSVEKAAMLNGVRLRKLRSERGGEYDNFRITPEVLEGAIMVKTYNLTYRKNNLIPFILIATVGTTSTCAVDPIDALAPICNREQIWVHVDSAYAGSFMICPEYRNMCKDLQLVDSFNTNIHKSLMINFDCSPMWFKDAQEAIHFFSVQPPYLQHRYQKQTMDYRHLQIALGRRFRSLKIWFVLRNMGTQELQNYLRKMVDFAKIFENLIKNDPLFELFVPRHLGLVCFRLKNSTNELNSQLYDTINNNRIIHLTSSTVHGETFMRFTICSSKTTEENVRKAYEIIHETALKVLEAKNA</sequence>
<comment type="subunit">
    <text evidence="3">Homodimer.</text>
</comment>
<dbReference type="Proteomes" id="UP000046393">
    <property type="component" value="Unplaced"/>
</dbReference>
<dbReference type="GO" id="GO:0042427">
    <property type="term" value="P:serotonin biosynthetic process"/>
    <property type="evidence" value="ECO:0007669"/>
    <property type="project" value="TreeGrafter"/>
</dbReference>
<dbReference type="GO" id="GO:0019752">
    <property type="term" value="P:carboxylic acid metabolic process"/>
    <property type="evidence" value="ECO:0007669"/>
    <property type="project" value="InterPro"/>
</dbReference>
<evidence type="ECO:0000256" key="5">
    <source>
        <dbReference type="ARBA" id="ARBA00022793"/>
    </source>
</evidence>
<evidence type="ECO:0000256" key="9">
    <source>
        <dbReference type="ARBA" id="ARBA00040968"/>
    </source>
</evidence>
<comment type="cofactor">
    <cofactor evidence="1 11 12">
        <name>pyridoxal 5'-phosphate</name>
        <dbReference type="ChEBI" id="CHEBI:597326"/>
    </cofactor>
</comment>
<keyword evidence="5" id="KW-0210">Decarboxylase</keyword>
<dbReference type="STRING" id="451379.A0A0N5A7S4"/>
<dbReference type="InterPro" id="IPR015424">
    <property type="entry name" value="PyrdxlP-dep_Trfase"/>
</dbReference>
<dbReference type="PANTHER" id="PTHR11999:SF167">
    <property type="entry name" value="AROMATIC-L-AMINO-ACID DECARBOXYLASE"/>
    <property type="match status" value="1"/>
</dbReference>
<dbReference type="GO" id="GO:0042423">
    <property type="term" value="P:catecholamine biosynthetic process"/>
    <property type="evidence" value="ECO:0007669"/>
    <property type="project" value="UniProtKB-KW"/>
</dbReference>
<dbReference type="Pfam" id="PF00282">
    <property type="entry name" value="Pyridoxal_deC"/>
    <property type="match status" value="1"/>
</dbReference>